<dbReference type="GO" id="GO:0005576">
    <property type="term" value="C:extracellular region"/>
    <property type="evidence" value="ECO:0007669"/>
    <property type="project" value="TreeGrafter"/>
</dbReference>
<keyword evidence="2" id="KW-1015">Disulfide bond</keyword>
<dbReference type="Pfam" id="PF00445">
    <property type="entry name" value="Ribonuclease_T2"/>
    <property type="match status" value="1"/>
</dbReference>
<accession>A0AA85JMF1</accession>
<dbReference type="PANTHER" id="PTHR11240:SF22">
    <property type="entry name" value="RIBONUCLEASE T2"/>
    <property type="match status" value="1"/>
</dbReference>
<dbReference type="InterPro" id="IPR033697">
    <property type="entry name" value="Ribonuclease_T2_eukaryotic"/>
</dbReference>
<evidence type="ECO:0000256" key="2">
    <source>
        <dbReference type="ARBA" id="ARBA00023157"/>
    </source>
</evidence>
<dbReference type="CDD" id="cd01061">
    <property type="entry name" value="RNase_T2_euk"/>
    <property type="match status" value="1"/>
</dbReference>
<dbReference type="GO" id="GO:0006401">
    <property type="term" value="P:RNA catabolic process"/>
    <property type="evidence" value="ECO:0007669"/>
    <property type="project" value="TreeGrafter"/>
</dbReference>
<dbReference type="InterPro" id="IPR018188">
    <property type="entry name" value="RNase_T2_His_AS_1"/>
</dbReference>
<feature type="active site" evidence="3">
    <location>
        <position position="58"/>
    </location>
</feature>
<dbReference type="InterPro" id="IPR001568">
    <property type="entry name" value="RNase_T2-like"/>
</dbReference>
<dbReference type="Gene3D" id="3.90.730.10">
    <property type="entry name" value="Ribonuclease T2-like"/>
    <property type="match status" value="1"/>
</dbReference>
<dbReference type="GO" id="GO:0003723">
    <property type="term" value="F:RNA binding"/>
    <property type="evidence" value="ECO:0007669"/>
    <property type="project" value="InterPro"/>
</dbReference>
<evidence type="ECO:0000256" key="1">
    <source>
        <dbReference type="ARBA" id="ARBA00007469"/>
    </source>
</evidence>
<reference evidence="6" key="1">
    <citation type="submission" date="2022-06" db="EMBL/GenBank/DDBJ databases">
        <authorList>
            <person name="Berger JAMES D."/>
            <person name="Berger JAMES D."/>
        </authorList>
    </citation>
    <scope>NUCLEOTIDE SEQUENCE [LARGE SCALE GENOMIC DNA]</scope>
</reference>
<feature type="signal peptide" evidence="5">
    <location>
        <begin position="1"/>
        <end position="25"/>
    </location>
</feature>
<feature type="active site" evidence="3">
    <location>
        <position position="114"/>
    </location>
</feature>
<sequence length="295" mass="34075">MLVSPAFLTAVFSSVLLTNVHGTHGWDYFVFSLEWPPTYCSSHTCNLPRHMRQQFNIHGLWPTIWPNGSPTNCSRSDFNVKSIEPIYKDLQTQWANLEDFDDPEDFWKHEWNKHGVCSVHSAVISNELDYFNTSLAIKAKVNLLRRLESIGIKPNNKVNLKRDGLLVQLKKLFNVNVLIYCALKHRQPAKLSEIRVCMNPSLDFISCPKSEETEEGEHHSQQQQQQYSVNVCYADEFRVNNNNDVCDTHLPWFNLFPSCPSRQEQKGQQQQPMCTLPMLTSNSPCPEELIFPDFT</sequence>
<evidence type="ECO:0000256" key="3">
    <source>
        <dbReference type="PIRSR" id="PIRSR633697-1"/>
    </source>
</evidence>
<dbReference type="InterPro" id="IPR033130">
    <property type="entry name" value="RNase_T2_His_AS_2"/>
</dbReference>
<evidence type="ECO:0000256" key="4">
    <source>
        <dbReference type="RuleBase" id="RU004328"/>
    </source>
</evidence>
<evidence type="ECO:0000313" key="6">
    <source>
        <dbReference type="Proteomes" id="UP000050795"/>
    </source>
</evidence>
<dbReference type="PANTHER" id="PTHR11240">
    <property type="entry name" value="RIBONUCLEASE T2"/>
    <property type="match status" value="1"/>
</dbReference>
<dbReference type="Proteomes" id="UP000050795">
    <property type="component" value="Unassembled WGS sequence"/>
</dbReference>
<feature type="chain" id="PRO_5041730313" evidence="5">
    <location>
        <begin position="26"/>
        <end position="295"/>
    </location>
</feature>
<dbReference type="PROSITE" id="PS00531">
    <property type="entry name" value="RNASE_T2_2"/>
    <property type="match status" value="1"/>
</dbReference>
<dbReference type="GO" id="GO:0033897">
    <property type="term" value="F:ribonuclease T2 activity"/>
    <property type="evidence" value="ECO:0007669"/>
    <property type="project" value="InterPro"/>
</dbReference>
<keyword evidence="5" id="KW-0732">Signal</keyword>
<dbReference type="AlphaFoldDB" id="A0AA85JMF1"/>
<evidence type="ECO:0000256" key="5">
    <source>
        <dbReference type="SAM" id="SignalP"/>
    </source>
</evidence>
<proteinExistence type="inferred from homology"/>
<evidence type="ECO:0000313" key="7">
    <source>
        <dbReference type="WBParaSite" id="TREG1_32330.1"/>
    </source>
</evidence>
<comment type="similarity">
    <text evidence="1 4">Belongs to the RNase T2 family.</text>
</comment>
<dbReference type="PROSITE" id="PS00530">
    <property type="entry name" value="RNASE_T2_1"/>
    <property type="match status" value="1"/>
</dbReference>
<dbReference type="InterPro" id="IPR036430">
    <property type="entry name" value="RNase_T2-like_sf"/>
</dbReference>
<organism evidence="6 7">
    <name type="scientific">Trichobilharzia regenti</name>
    <name type="common">Nasal bird schistosome</name>
    <dbReference type="NCBI Taxonomy" id="157069"/>
    <lineage>
        <taxon>Eukaryota</taxon>
        <taxon>Metazoa</taxon>
        <taxon>Spiralia</taxon>
        <taxon>Lophotrochozoa</taxon>
        <taxon>Platyhelminthes</taxon>
        <taxon>Trematoda</taxon>
        <taxon>Digenea</taxon>
        <taxon>Strigeidida</taxon>
        <taxon>Schistosomatoidea</taxon>
        <taxon>Schistosomatidae</taxon>
        <taxon>Trichobilharzia</taxon>
    </lineage>
</organism>
<dbReference type="SUPFAM" id="SSF55895">
    <property type="entry name" value="Ribonuclease Rh-like"/>
    <property type="match status" value="1"/>
</dbReference>
<reference evidence="7" key="2">
    <citation type="submission" date="2023-11" db="UniProtKB">
        <authorList>
            <consortium name="WormBaseParasite"/>
        </authorList>
    </citation>
    <scope>IDENTIFICATION</scope>
</reference>
<feature type="active site" evidence="3">
    <location>
        <position position="110"/>
    </location>
</feature>
<dbReference type="WBParaSite" id="TREG1_32330.1">
    <property type="protein sequence ID" value="TREG1_32330.1"/>
    <property type="gene ID" value="TREG1_32330"/>
</dbReference>
<name>A0AA85JMF1_TRIRE</name>
<protein>
    <submittedName>
        <fullName evidence="7">Uncharacterized protein</fullName>
    </submittedName>
</protein>
<keyword evidence="6" id="KW-1185">Reference proteome</keyword>